<name>A0ACC1JDE5_9FUNG</name>
<evidence type="ECO:0000313" key="1">
    <source>
        <dbReference type="EMBL" id="KAJ1948186.1"/>
    </source>
</evidence>
<protein>
    <submittedName>
        <fullName evidence="1">Ubiquitin-specific protease ubp15</fullName>
        <ecNumber evidence="1">3.4.19.12</ecNumber>
    </submittedName>
</protein>
<evidence type="ECO:0000313" key="2">
    <source>
        <dbReference type="Proteomes" id="UP001150603"/>
    </source>
</evidence>
<dbReference type="Proteomes" id="UP001150603">
    <property type="component" value="Unassembled WGS sequence"/>
</dbReference>
<sequence length="642" mass="72278">LPSIVAVESTTQDFTASEDEWGFEGFIEKADLKKRLPGYSRALLVNDILRVSVYLRVYHKQEAVDDDGDSNYEDVEGEEEEEAAVDQQIAPHGRSPDGYLGLADDVTALKDEYGETPQTAIIQHYTRLLCDSIDKRLKNTDDEGIVDALFMGMCRTTTQCLNVNYSSSRSEPFYDLSVNIDQVSTVQDAVDLYCTPVSLKDGNQYRTEAHGYQDAVRKVLFEKLPPVLHIHLNRFEYEVGSGLLTKSSRRTKYSMHLNLAHLLTSNAERENSWPYSLYGVFLHSGDVNSGRYYSLVRPRIADEWFCYEDDLVYPVSPEFVLDETDEIGDNVGRDDYRVFNHQGTSRFENAYMLVYIRTSMLTQVFGFESSLPRPALPSAISAVPQATASSSLVQPGSEPLIVPVYIVNDNQTTYHQGFDLCNHPNIGGLTGNSLISLYVPLMTTTAALRTLAATEMVRQPDVFRFWCMTPRINRTLRCEFPMAWSSTTTIKALLRDHGTASNTLYLYCEMREASDPVYFSWPSLPQGVIMLHLKFYDPEKGKMVGLGHIYVNTKLSIQTILPILCQKAKLRKKTDLVLYEEVKPSMILDLSAYQSFEKAELQTGDIICFQVKPSGSGRDVVPRGNPQTIPAFFAHLANSLGL</sequence>
<keyword evidence="1" id="KW-0378">Hydrolase</keyword>
<dbReference type="EMBL" id="JANBPW010000817">
    <property type="protein sequence ID" value="KAJ1948186.1"/>
    <property type="molecule type" value="Genomic_DNA"/>
</dbReference>
<feature type="non-terminal residue" evidence="1">
    <location>
        <position position="1"/>
    </location>
</feature>
<accession>A0ACC1JDE5</accession>
<comment type="caution">
    <text evidence="1">The sequence shown here is derived from an EMBL/GenBank/DDBJ whole genome shotgun (WGS) entry which is preliminary data.</text>
</comment>
<organism evidence="1 2">
    <name type="scientific">Linderina macrospora</name>
    <dbReference type="NCBI Taxonomy" id="4868"/>
    <lineage>
        <taxon>Eukaryota</taxon>
        <taxon>Fungi</taxon>
        <taxon>Fungi incertae sedis</taxon>
        <taxon>Zoopagomycota</taxon>
        <taxon>Kickxellomycotina</taxon>
        <taxon>Kickxellomycetes</taxon>
        <taxon>Kickxellales</taxon>
        <taxon>Kickxellaceae</taxon>
        <taxon>Linderina</taxon>
    </lineage>
</organism>
<gene>
    <name evidence="1" type="primary">UBP15_1</name>
    <name evidence="1" type="ORF">FBU59_001710</name>
</gene>
<dbReference type="EC" id="3.4.19.12" evidence="1"/>
<reference evidence="1" key="1">
    <citation type="submission" date="2022-07" db="EMBL/GenBank/DDBJ databases">
        <title>Phylogenomic reconstructions and comparative analyses of Kickxellomycotina fungi.</title>
        <authorList>
            <person name="Reynolds N.K."/>
            <person name="Stajich J.E."/>
            <person name="Barry K."/>
            <person name="Grigoriev I.V."/>
            <person name="Crous P."/>
            <person name="Smith M.E."/>
        </authorList>
    </citation>
    <scope>NUCLEOTIDE SEQUENCE</scope>
    <source>
        <strain evidence="1">NRRL 5244</strain>
    </source>
</reference>
<keyword evidence="2" id="KW-1185">Reference proteome</keyword>
<proteinExistence type="predicted"/>
<keyword evidence="1" id="KW-0645">Protease</keyword>